<dbReference type="PANTHER" id="PTHR34227:SF1">
    <property type="entry name" value="DIMETHYL SULFOXIDE REDUCTASE CHAPERONE-RELATED"/>
    <property type="match status" value="1"/>
</dbReference>
<dbReference type="InterPro" id="IPR050289">
    <property type="entry name" value="TorD/DmsD_chaperones"/>
</dbReference>
<evidence type="ECO:0008006" key="4">
    <source>
        <dbReference type="Google" id="ProtNLM"/>
    </source>
</evidence>
<evidence type="ECO:0000256" key="1">
    <source>
        <dbReference type="ARBA" id="ARBA00023186"/>
    </source>
</evidence>
<evidence type="ECO:0000313" key="2">
    <source>
        <dbReference type="EMBL" id="GIO67503.1"/>
    </source>
</evidence>
<dbReference type="Gene3D" id="1.10.3480.10">
    <property type="entry name" value="TorD-like"/>
    <property type="match status" value="1"/>
</dbReference>
<dbReference type="InterPro" id="IPR020945">
    <property type="entry name" value="DMSO/NO3_reduct_chaperone"/>
</dbReference>
<gene>
    <name evidence="2" type="ORF">J21TS3_23240</name>
</gene>
<comment type="caution">
    <text evidence="2">The sequence shown here is derived from an EMBL/GenBank/DDBJ whole genome shotgun (WGS) entry which is preliminary data.</text>
</comment>
<name>A0ABQ4LX29_9BACL</name>
<dbReference type="PANTHER" id="PTHR34227">
    <property type="entry name" value="CHAPERONE PROTEIN YCDY"/>
    <property type="match status" value="1"/>
</dbReference>
<dbReference type="Proteomes" id="UP000680638">
    <property type="component" value="Unassembled WGS sequence"/>
</dbReference>
<dbReference type="EMBL" id="BORW01000010">
    <property type="protein sequence ID" value="GIO67503.1"/>
    <property type="molecule type" value="Genomic_DNA"/>
</dbReference>
<dbReference type="SUPFAM" id="SSF89155">
    <property type="entry name" value="TorD-like"/>
    <property type="match status" value="1"/>
</dbReference>
<reference evidence="2 3" key="1">
    <citation type="submission" date="2021-03" db="EMBL/GenBank/DDBJ databases">
        <title>Antimicrobial resistance genes in bacteria isolated from Japanese honey, and their potential for conferring macrolide and lincosamide resistance in the American foulbrood pathogen Paenibacillus larvae.</title>
        <authorList>
            <person name="Okamoto M."/>
            <person name="Kumagai M."/>
            <person name="Kanamori H."/>
            <person name="Takamatsu D."/>
        </authorList>
    </citation>
    <scope>NUCLEOTIDE SEQUENCE [LARGE SCALE GENOMIC DNA]</scope>
    <source>
        <strain evidence="2 3">J21TS3</strain>
    </source>
</reference>
<keyword evidence="1" id="KW-0143">Chaperone</keyword>
<protein>
    <recommendedName>
        <fullName evidence="4">Molecular chaperone TorD family protein</fullName>
    </recommendedName>
</protein>
<evidence type="ECO:0000313" key="3">
    <source>
        <dbReference type="Proteomes" id="UP000680638"/>
    </source>
</evidence>
<keyword evidence="3" id="KW-1185">Reference proteome</keyword>
<dbReference type="RefSeq" id="WP_212949765.1">
    <property type="nucleotide sequence ID" value="NZ_BORW01000010.1"/>
</dbReference>
<sequence length="228" mass="25958">MTTTLEPLLDTVEGAQWLQGRGWAYQLLIDFLESPPGLAQIAPWQRQAGLREELALTAGGRRLQDYLASITPDRLLAACRTETEEYGRLFVGRNAVFPCVRESAYRTEDARGARRCLRQIREAYEDCGIVFNKLQSETDDHLTIELEFMAVAGEHMALTAGLPECRLTWLDTQVDFLERHLLQWTPQFAKELAASARTPLYREIGGILGEFIPYDLLMLKLLRIELTK</sequence>
<accession>A0ABQ4LX29</accession>
<proteinExistence type="predicted"/>
<organism evidence="2 3">
    <name type="scientific">Paenibacillus cookii</name>
    <dbReference type="NCBI Taxonomy" id="157839"/>
    <lineage>
        <taxon>Bacteria</taxon>
        <taxon>Bacillati</taxon>
        <taxon>Bacillota</taxon>
        <taxon>Bacilli</taxon>
        <taxon>Bacillales</taxon>
        <taxon>Paenibacillaceae</taxon>
        <taxon>Paenibacillus</taxon>
    </lineage>
</organism>
<dbReference type="InterPro" id="IPR036411">
    <property type="entry name" value="TorD-like_sf"/>
</dbReference>
<dbReference type="Pfam" id="PF02613">
    <property type="entry name" value="Nitrate_red_del"/>
    <property type="match status" value="1"/>
</dbReference>